<dbReference type="AlphaFoldDB" id="A0A644Z7E5"/>
<dbReference type="PIRSF" id="PIRSF005956">
    <property type="entry name" value="BtpA"/>
    <property type="match status" value="1"/>
</dbReference>
<comment type="similarity">
    <text evidence="1">Belongs to the BtpA family.</text>
</comment>
<evidence type="ECO:0000256" key="1">
    <source>
        <dbReference type="ARBA" id="ARBA00006007"/>
    </source>
</evidence>
<protein>
    <recommendedName>
        <fullName evidence="3">Sgc region protein SgcQ</fullName>
    </recommendedName>
</protein>
<comment type="caution">
    <text evidence="2">The sequence shown here is derived from an EMBL/GenBank/DDBJ whole genome shotgun (WGS) entry which is preliminary data.</text>
</comment>
<dbReference type="InterPro" id="IPR005137">
    <property type="entry name" value="BtpA"/>
</dbReference>
<dbReference type="EMBL" id="VSSQ01007646">
    <property type="protein sequence ID" value="MPM36559.1"/>
    <property type="molecule type" value="Genomic_DNA"/>
</dbReference>
<reference evidence="2" key="1">
    <citation type="submission" date="2019-08" db="EMBL/GenBank/DDBJ databases">
        <authorList>
            <person name="Kucharzyk K."/>
            <person name="Murdoch R.W."/>
            <person name="Higgins S."/>
            <person name="Loffler F."/>
        </authorList>
    </citation>
    <scope>NUCLEOTIDE SEQUENCE</scope>
</reference>
<proteinExistence type="inferred from homology"/>
<dbReference type="PANTHER" id="PTHR21381:SF3">
    <property type="entry name" value="SGC REGION PROTEIN SGCQ-RELATED"/>
    <property type="match status" value="1"/>
</dbReference>
<sequence length="262" mass="27456">MKPLFGSNKPVIALLHLAALPGDPAFCGDMKSVTEAARQDLVALQEGGVDAVLFSNEFSLPYQSKVDGVIVAAMARVIAELLPLITVPYGVHVIADQPATIELAAAAGASFVRSVFTGVYAGEGGLRAPDIAAIVRRKNELGMKDLLMYYMINAESDGDVSARPLPQIAKAVIFKCAPDGICISGMQAGSGVDSELIASVRKVSGSTPVFCNTGCTEHNIAEKLSYSDGAFVGTAFKVDGKFENAVDGERVKRFMAAAKAAR</sequence>
<evidence type="ECO:0008006" key="3">
    <source>
        <dbReference type="Google" id="ProtNLM"/>
    </source>
</evidence>
<dbReference type="InterPro" id="IPR011060">
    <property type="entry name" value="RibuloseP-bd_barrel"/>
</dbReference>
<dbReference type="SUPFAM" id="SSF51366">
    <property type="entry name" value="Ribulose-phoshate binding barrel"/>
    <property type="match status" value="1"/>
</dbReference>
<dbReference type="PANTHER" id="PTHR21381">
    <property type="entry name" value="ZGC:162297"/>
    <property type="match status" value="1"/>
</dbReference>
<dbReference type="Pfam" id="PF03437">
    <property type="entry name" value="BtpA"/>
    <property type="match status" value="1"/>
</dbReference>
<dbReference type="NCBIfam" id="TIGR00259">
    <property type="entry name" value="thylakoid_BtpA"/>
    <property type="match status" value="1"/>
</dbReference>
<evidence type="ECO:0000313" key="2">
    <source>
        <dbReference type="EMBL" id="MPM36559.1"/>
    </source>
</evidence>
<name>A0A644Z7E5_9ZZZZ</name>
<gene>
    <name evidence="2" type="ORF">SDC9_83158</name>
</gene>
<organism evidence="2">
    <name type="scientific">bioreactor metagenome</name>
    <dbReference type="NCBI Taxonomy" id="1076179"/>
    <lineage>
        <taxon>unclassified sequences</taxon>
        <taxon>metagenomes</taxon>
        <taxon>ecological metagenomes</taxon>
    </lineage>
</organism>
<accession>A0A644Z7E5</accession>